<gene>
    <name evidence="1" type="ORF">L6452_39179</name>
</gene>
<dbReference type="Proteomes" id="UP001055879">
    <property type="component" value="Linkage Group LG15"/>
</dbReference>
<protein>
    <submittedName>
        <fullName evidence="1">Uncharacterized protein</fullName>
    </submittedName>
</protein>
<evidence type="ECO:0000313" key="1">
    <source>
        <dbReference type="EMBL" id="KAI3673069.1"/>
    </source>
</evidence>
<name>A0ACB8XSR2_ARCLA</name>
<comment type="caution">
    <text evidence="1">The sequence shown here is derived from an EMBL/GenBank/DDBJ whole genome shotgun (WGS) entry which is preliminary data.</text>
</comment>
<dbReference type="EMBL" id="CM042061">
    <property type="protein sequence ID" value="KAI3673069.1"/>
    <property type="molecule type" value="Genomic_DNA"/>
</dbReference>
<accession>A0ACB8XSR2</accession>
<proteinExistence type="predicted"/>
<keyword evidence="2" id="KW-1185">Reference proteome</keyword>
<evidence type="ECO:0000313" key="2">
    <source>
        <dbReference type="Proteomes" id="UP001055879"/>
    </source>
</evidence>
<reference evidence="2" key="1">
    <citation type="journal article" date="2022" name="Mol. Ecol. Resour.">
        <title>The genomes of chicory, endive, great burdock and yacon provide insights into Asteraceae palaeo-polyploidization history and plant inulin production.</title>
        <authorList>
            <person name="Fan W."/>
            <person name="Wang S."/>
            <person name="Wang H."/>
            <person name="Wang A."/>
            <person name="Jiang F."/>
            <person name="Liu H."/>
            <person name="Zhao H."/>
            <person name="Xu D."/>
            <person name="Zhang Y."/>
        </authorList>
    </citation>
    <scope>NUCLEOTIDE SEQUENCE [LARGE SCALE GENOMIC DNA]</scope>
    <source>
        <strain evidence="2">cv. Niubang</strain>
    </source>
</reference>
<reference evidence="1 2" key="2">
    <citation type="journal article" date="2022" name="Mol. Ecol. Resour.">
        <title>The genomes of chicory, endive, great burdock and yacon provide insights into Asteraceae paleo-polyploidization history and plant inulin production.</title>
        <authorList>
            <person name="Fan W."/>
            <person name="Wang S."/>
            <person name="Wang H."/>
            <person name="Wang A."/>
            <person name="Jiang F."/>
            <person name="Liu H."/>
            <person name="Zhao H."/>
            <person name="Xu D."/>
            <person name="Zhang Y."/>
        </authorList>
    </citation>
    <scope>NUCLEOTIDE SEQUENCE [LARGE SCALE GENOMIC DNA]</scope>
    <source>
        <strain evidence="2">cv. Niubang</strain>
    </source>
</reference>
<organism evidence="1 2">
    <name type="scientific">Arctium lappa</name>
    <name type="common">Greater burdock</name>
    <name type="synonym">Lappa major</name>
    <dbReference type="NCBI Taxonomy" id="4217"/>
    <lineage>
        <taxon>Eukaryota</taxon>
        <taxon>Viridiplantae</taxon>
        <taxon>Streptophyta</taxon>
        <taxon>Embryophyta</taxon>
        <taxon>Tracheophyta</taxon>
        <taxon>Spermatophyta</taxon>
        <taxon>Magnoliopsida</taxon>
        <taxon>eudicotyledons</taxon>
        <taxon>Gunneridae</taxon>
        <taxon>Pentapetalae</taxon>
        <taxon>asterids</taxon>
        <taxon>campanulids</taxon>
        <taxon>Asterales</taxon>
        <taxon>Asteraceae</taxon>
        <taxon>Carduoideae</taxon>
        <taxon>Cardueae</taxon>
        <taxon>Arctiinae</taxon>
        <taxon>Arctium</taxon>
    </lineage>
</organism>
<sequence length="221" mass="24403">MFFTRLSRASTIDGLTRGIGPQSSFDASKHQHMSDFFWSSLVDGKLRNSRADYDDDEHHHTVVSEVGDDEDGEGFGDVSSAFEGVREAENVDTDDGDEDVGKDLELGGKKGDFEWTSGIVSLGTMNLLLNYLLTSSNPNLENGENGSEKMESLSTDDYEIGYESIWMKIVDRISILKDRWSLVMGRSENGFWCCGGYGNWIKEGGRREEVGVDSPISGGTD</sequence>